<comment type="similarity">
    <text evidence="1 6">Belongs to the inositol phosphokinase (IPK) family.</text>
</comment>
<keyword evidence="4 6" id="KW-0418">Kinase</keyword>
<dbReference type="GO" id="GO:0005634">
    <property type="term" value="C:nucleus"/>
    <property type="evidence" value="ECO:0007669"/>
    <property type="project" value="TreeGrafter"/>
</dbReference>
<dbReference type="Proteomes" id="UP001329430">
    <property type="component" value="Chromosome 5"/>
</dbReference>
<dbReference type="InterPro" id="IPR005522">
    <property type="entry name" value="IPK"/>
</dbReference>
<proteinExistence type="inferred from homology"/>
<protein>
    <recommendedName>
        <fullName evidence="6">Kinase</fullName>
        <ecNumber evidence="6">2.7.-.-</ecNumber>
    </recommendedName>
</protein>
<dbReference type="SUPFAM" id="SSF56104">
    <property type="entry name" value="SAICAR synthase-like"/>
    <property type="match status" value="1"/>
</dbReference>
<dbReference type="Gene3D" id="3.30.470.160">
    <property type="entry name" value="Inositol polyphosphate kinase"/>
    <property type="match status" value="1"/>
</dbReference>
<dbReference type="EMBL" id="JAVRBK010000005">
    <property type="protein sequence ID" value="KAK5643789.1"/>
    <property type="molecule type" value="Genomic_DNA"/>
</dbReference>
<keyword evidence="5" id="KW-0067">ATP-binding</keyword>
<comment type="caution">
    <text evidence="8">The sequence shown here is derived from an EMBL/GenBank/DDBJ whole genome shotgun (WGS) entry which is preliminary data.</text>
</comment>
<evidence type="ECO:0000256" key="7">
    <source>
        <dbReference type="SAM" id="MobiDB-lite"/>
    </source>
</evidence>
<dbReference type="EC" id="2.7.-.-" evidence="6"/>
<dbReference type="FunFam" id="3.30.470.160:FF:000001">
    <property type="entry name" value="Kinase"/>
    <property type="match status" value="1"/>
</dbReference>
<dbReference type="AlphaFoldDB" id="A0AAN7VI34"/>
<dbReference type="PANTHER" id="PTHR12400">
    <property type="entry name" value="INOSITOL POLYPHOSPHATE KINASE"/>
    <property type="match status" value="1"/>
</dbReference>
<dbReference type="GO" id="GO:0032958">
    <property type="term" value="P:inositol phosphate biosynthetic process"/>
    <property type="evidence" value="ECO:0007669"/>
    <property type="project" value="InterPro"/>
</dbReference>
<feature type="compositionally biased region" description="Polar residues" evidence="7">
    <location>
        <begin position="1"/>
        <end position="13"/>
    </location>
</feature>
<evidence type="ECO:0000256" key="1">
    <source>
        <dbReference type="ARBA" id="ARBA00007374"/>
    </source>
</evidence>
<evidence type="ECO:0000313" key="9">
    <source>
        <dbReference type="Proteomes" id="UP001329430"/>
    </source>
</evidence>
<organism evidence="8 9">
    <name type="scientific">Pyrocoelia pectoralis</name>
    <dbReference type="NCBI Taxonomy" id="417401"/>
    <lineage>
        <taxon>Eukaryota</taxon>
        <taxon>Metazoa</taxon>
        <taxon>Ecdysozoa</taxon>
        <taxon>Arthropoda</taxon>
        <taxon>Hexapoda</taxon>
        <taxon>Insecta</taxon>
        <taxon>Pterygota</taxon>
        <taxon>Neoptera</taxon>
        <taxon>Endopterygota</taxon>
        <taxon>Coleoptera</taxon>
        <taxon>Polyphaga</taxon>
        <taxon>Elateriformia</taxon>
        <taxon>Elateroidea</taxon>
        <taxon>Lampyridae</taxon>
        <taxon>Lampyrinae</taxon>
        <taxon>Pyrocoelia</taxon>
    </lineage>
</organism>
<dbReference type="PANTHER" id="PTHR12400:SF97">
    <property type="entry name" value="KINASE"/>
    <property type="match status" value="1"/>
</dbReference>
<keyword evidence="9" id="KW-1185">Reference proteome</keyword>
<keyword evidence="2 6" id="KW-0808">Transferase</keyword>
<dbReference type="GO" id="GO:0046854">
    <property type="term" value="P:phosphatidylinositol phosphate biosynthetic process"/>
    <property type="evidence" value="ECO:0007669"/>
    <property type="project" value="TreeGrafter"/>
</dbReference>
<accession>A0AAN7VI34</accession>
<evidence type="ECO:0000256" key="2">
    <source>
        <dbReference type="ARBA" id="ARBA00022679"/>
    </source>
</evidence>
<evidence type="ECO:0000256" key="5">
    <source>
        <dbReference type="ARBA" id="ARBA00022840"/>
    </source>
</evidence>
<dbReference type="GO" id="GO:0000828">
    <property type="term" value="F:inositol hexakisphosphate kinase activity"/>
    <property type="evidence" value="ECO:0007669"/>
    <property type="project" value="TreeGrafter"/>
</dbReference>
<dbReference type="Pfam" id="PF03770">
    <property type="entry name" value="IPK"/>
    <property type="match status" value="1"/>
</dbReference>
<name>A0AAN7VI34_9COLE</name>
<evidence type="ECO:0000256" key="3">
    <source>
        <dbReference type="ARBA" id="ARBA00022741"/>
    </source>
</evidence>
<evidence type="ECO:0000256" key="6">
    <source>
        <dbReference type="RuleBase" id="RU363090"/>
    </source>
</evidence>
<dbReference type="GO" id="GO:0005524">
    <property type="term" value="F:ATP binding"/>
    <property type="evidence" value="ECO:0007669"/>
    <property type="project" value="UniProtKB-KW"/>
</dbReference>
<dbReference type="InterPro" id="IPR038286">
    <property type="entry name" value="IPK_sf"/>
</dbReference>
<gene>
    <name evidence="8" type="ORF">RI129_007634</name>
</gene>
<dbReference type="GO" id="GO:0005737">
    <property type="term" value="C:cytoplasm"/>
    <property type="evidence" value="ECO:0007669"/>
    <property type="project" value="TreeGrafter"/>
</dbReference>
<keyword evidence="3" id="KW-0547">Nucleotide-binding</keyword>
<evidence type="ECO:0000313" key="8">
    <source>
        <dbReference type="EMBL" id="KAK5643789.1"/>
    </source>
</evidence>
<reference evidence="8 9" key="1">
    <citation type="journal article" date="2024" name="Insects">
        <title>An Improved Chromosome-Level Genome Assembly of the Firefly Pyrocoelia pectoralis.</title>
        <authorList>
            <person name="Fu X."/>
            <person name="Meyer-Rochow V.B."/>
            <person name="Ballantyne L."/>
            <person name="Zhu X."/>
        </authorList>
    </citation>
    <scope>NUCLEOTIDE SEQUENCE [LARGE SCALE GENOMIC DNA]</scope>
    <source>
        <strain evidence="8">XCY_ONT2</strain>
    </source>
</reference>
<sequence>MSKASVRSENMASLTPPPADYVPSPSSKQRNLMENLLVAKMEQAALGNASSSSRLLLRTNSADSTSSMGSVSSSTSDVCKCDDCLLGISDLDAGELTDTAAKRNKPSGWRKLRNIVQWTPFFQIYKKQRYPWVQLAGHQGNFKAGPDQGTILKKLSAKEEQCFKMLMNDALRPYVPEYKGQVTSDDGECSYIQLQDLLGDFNSPCVMDCKIGVRTYLEEELAKAKENPKLRKDMYEKMIQIDANAPTEEEHRLKAVTKPRYMVWRETISSTATLGFRIEGIRKSDGSSSKDFKTTKTREQVIKAFSEFTDTCSHSIPKYIQRLQAIKAILETSEFFKGHEVIGSSLLFVHDRYNANVWLIDFAKSLPLPNDIKIDHSSCWNVGNHEDGYLIGINNLISIFVTMLEKQRVCVTPPLNLSDPTESIESKDVENEEALIS</sequence>
<feature type="region of interest" description="Disordered" evidence="7">
    <location>
        <begin position="1"/>
        <end position="27"/>
    </location>
</feature>
<evidence type="ECO:0000256" key="4">
    <source>
        <dbReference type="ARBA" id="ARBA00022777"/>
    </source>
</evidence>